<feature type="region of interest" description="Disordered" evidence="1">
    <location>
        <begin position="95"/>
        <end position="122"/>
    </location>
</feature>
<comment type="caution">
    <text evidence="2">The sequence shown here is derived from an EMBL/GenBank/DDBJ whole genome shotgun (WGS) entry which is preliminary data.</text>
</comment>
<organism evidence="2 3">
    <name type="scientific">Popillia japonica</name>
    <name type="common">Japanese beetle</name>
    <dbReference type="NCBI Taxonomy" id="7064"/>
    <lineage>
        <taxon>Eukaryota</taxon>
        <taxon>Metazoa</taxon>
        <taxon>Ecdysozoa</taxon>
        <taxon>Arthropoda</taxon>
        <taxon>Hexapoda</taxon>
        <taxon>Insecta</taxon>
        <taxon>Pterygota</taxon>
        <taxon>Neoptera</taxon>
        <taxon>Endopterygota</taxon>
        <taxon>Coleoptera</taxon>
        <taxon>Polyphaga</taxon>
        <taxon>Scarabaeiformia</taxon>
        <taxon>Scarabaeidae</taxon>
        <taxon>Rutelinae</taxon>
        <taxon>Popillia</taxon>
    </lineage>
</organism>
<evidence type="ECO:0000313" key="3">
    <source>
        <dbReference type="Proteomes" id="UP001458880"/>
    </source>
</evidence>
<dbReference type="AlphaFoldDB" id="A0AAW1HTM1"/>
<accession>A0AAW1HTM1</accession>
<name>A0AAW1HTM1_POPJA</name>
<keyword evidence="3" id="KW-1185">Reference proteome</keyword>
<dbReference type="EMBL" id="JASPKY010000958">
    <property type="protein sequence ID" value="KAK9679896.1"/>
    <property type="molecule type" value="Genomic_DNA"/>
</dbReference>
<evidence type="ECO:0000313" key="2">
    <source>
        <dbReference type="EMBL" id="KAK9679896.1"/>
    </source>
</evidence>
<protein>
    <submittedName>
        <fullName evidence="2">Uncharacterized protein</fullName>
    </submittedName>
</protein>
<sequence length="182" mass="20599">MPRRRERTTTRAEKDGVYEQACEDVTTGLLSLYDLAKKYNLNIPPQFQWLSLKPIFKQASDVRAYSSTIAIYLQLPKTTTIAQIISKQLAVPSTSSVDTYNSRPTTPRKQLEPSTSSDIPTAVDQLSSRRQFILQQTFSLEAIRPFPKASPLYNRNIFTATENNNNRPNNLQTTSCAIHVQC</sequence>
<evidence type="ECO:0000256" key="1">
    <source>
        <dbReference type="SAM" id="MobiDB-lite"/>
    </source>
</evidence>
<reference evidence="2 3" key="1">
    <citation type="journal article" date="2024" name="BMC Genomics">
        <title>De novo assembly and annotation of Popillia japonica's genome with initial clues to its potential as an invasive pest.</title>
        <authorList>
            <person name="Cucini C."/>
            <person name="Boschi S."/>
            <person name="Funari R."/>
            <person name="Cardaioli E."/>
            <person name="Iannotti N."/>
            <person name="Marturano G."/>
            <person name="Paoli F."/>
            <person name="Bruttini M."/>
            <person name="Carapelli A."/>
            <person name="Frati F."/>
            <person name="Nardi F."/>
        </authorList>
    </citation>
    <scope>NUCLEOTIDE SEQUENCE [LARGE SCALE GENOMIC DNA]</scope>
    <source>
        <strain evidence="2">DMR45628</strain>
    </source>
</reference>
<dbReference type="Proteomes" id="UP001458880">
    <property type="component" value="Unassembled WGS sequence"/>
</dbReference>
<proteinExistence type="predicted"/>
<gene>
    <name evidence="2" type="ORF">QE152_g39571</name>
</gene>